<dbReference type="EMBL" id="UOEY01000119">
    <property type="protein sequence ID" value="VAW41223.1"/>
    <property type="molecule type" value="Genomic_DNA"/>
</dbReference>
<dbReference type="Gene3D" id="3.40.1280.10">
    <property type="match status" value="1"/>
</dbReference>
<dbReference type="InterPro" id="IPR046887">
    <property type="entry name" value="RsmE_PUA-like"/>
</dbReference>
<organism evidence="13">
    <name type="scientific">hydrothermal vent metagenome</name>
    <dbReference type="NCBI Taxonomy" id="652676"/>
    <lineage>
        <taxon>unclassified sequences</taxon>
        <taxon>metagenomes</taxon>
        <taxon>ecological metagenomes</taxon>
    </lineage>
</organism>
<feature type="domain" description="Ribosomal RNA small subunit methyltransferase E methyltransferase" evidence="11">
    <location>
        <begin position="73"/>
        <end position="232"/>
    </location>
</feature>
<dbReference type="GO" id="GO:0070042">
    <property type="term" value="F:rRNA (uridine-N3-)-methyltransferase activity"/>
    <property type="evidence" value="ECO:0007669"/>
    <property type="project" value="TreeGrafter"/>
</dbReference>
<dbReference type="PANTHER" id="PTHR30027">
    <property type="entry name" value="RIBOSOMAL RNA SMALL SUBUNIT METHYLTRANSFERASE E"/>
    <property type="match status" value="1"/>
</dbReference>
<name>A0A3B0VLV3_9ZZZZ</name>
<dbReference type="InterPro" id="IPR006700">
    <property type="entry name" value="RsmE"/>
</dbReference>
<sequence length="241" mass="26457">MRRFFIDPGSISAHRAVISAAESRHIATVLRLQPGACVELFDGTGTVYQGCLHSVTRQAVTVDILSRQQPAEEGVPLTLAQGLLKGKKMDFLVQKATELGVRTFQPLQTRYCENKGERHGRRERWQRIMLEACKQCKRPLPMEINPAADLNHLDTSQFSCKIMLWEDEKSVPLPGALPSAGSESICLLLGPEGGFHEEEVERARALGFQTVSLGRRTLRAETAALAAVAIVQFLAGNLAPA</sequence>
<comment type="subcellular location">
    <subcellularLocation>
        <location evidence="1">Cytoplasm</location>
    </subcellularLocation>
</comment>
<accession>A0A3B0VLV3</accession>
<comment type="function">
    <text evidence="9">Specifically methylates the N3 position of the uracil ring of uridine 1498 (m3U1498) in 16S rRNA. Acts on the fully assembled 30S ribosomal subunit.</text>
</comment>
<dbReference type="GO" id="GO:0005737">
    <property type="term" value="C:cytoplasm"/>
    <property type="evidence" value="ECO:0007669"/>
    <property type="project" value="UniProtKB-SubCell"/>
</dbReference>
<evidence type="ECO:0000259" key="11">
    <source>
        <dbReference type="Pfam" id="PF04452"/>
    </source>
</evidence>
<keyword evidence="6 13" id="KW-0489">Methyltransferase</keyword>
<proteinExistence type="inferred from homology"/>
<dbReference type="InterPro" id="IPR015947">
    <property type="entry name" value="PUA-like_sf"/>
</dbReference>
<evidence type="ECO:0000256" key="2">
    <source>
        <dbReference type="ARBA" id="ARBA00005528"/>
    </source>
</evidence>
<dbReference type="Pfam" id="PF20260">
    <property type="entry name" value="PUA_4"/>
    <property type="match status" value="1"/>
</dbReference>
<dbReference type="NCBIfam" id="TIGR00046">
    <property type="entry name" value="RsmE family RNA methyltransferase"/>
    <property type="match status" value="1"/>
</dbReference>
<evidence type="ECO:0000256" key="9">
    <source>
        <dbReference type="ARBA" id="ARBA00025699"/>
    </source>
</evidence>
<dbReference type="EC" id="2.1.1.193" evidence="3"/>
<evidence type="ECO:0000256" key="3">
    <source>
        <dbReference type="ARBA" id="ARBA00012328"/>
    </source>
</evidence>
<evidence type="ECO:0000256" key="7">
    <source>
        <dbReference type="ARBA" id="ARBA00022679"/>
    </source>
</evidence>
<evidence type="ECO:0000313" key="13">
    <source>
        <dbReference type="EMBL" id="VAW41223.1"/>
    </source>
</evidence>
<dbReference type="NCBIfam" id="NF008692">
    <property type="entry name" value="PRK11713.1-5"/>
    <property type="match status" value="1"/>
</dbReference>
<evidence type="ECO:0000256" key="10">
    <source>
        <dbReference type="ARBA" id="ARBA00047944"/>
    </source>
</evidence>
<reference evidence="13" key="1">
    <citation type="submission" date="2018-06" db="EMBL/GenBank/DDBJ databases">
        <authorList>
            <person name="Zhirakovskaya E."/>
        </authorList>
    </citation>
    <scope>NUCLEOTIDE SEQUENCE</scope>
</reference>
<dbReference type="CDD" id="cd18084">
    <property type="entry name" value="RsmE-like"/>
    <property type="match status" value="1"/>
</dbReference>
<dbReference type="AlphaFoldDB" id="A0A3B0VLV3"/>
<evidence type="ECO:0000256" key="5">
    <source>
        <dbReference type="ARBA" id="ARBA00022552"/>
    </source>
</evidence>
<keyword evidence="7 13" id="KW-0808">Transferase</keyword>
<dbReference type="GO" id="GO:0070475">
    <property type="term" value="P:rRNA base methylation"/>
    <property type="evidence" value="ECO:0007669"/>
    <property type="project" value="TreeGrafter"/>
</dbReference>
<dbReference type="InterPro" id="IPR029028">
    <property type="entry name" value="Alpha/beta_knot_MTases"/>
</dbReference>
<gene>
    <name evidence="13" type="ORF">MNBD_DELTA04-1159</name>
</gene>
<dbReference type="Pfam" id="PF04452">
    <property type="entry name" value="Methyltrans_RNA"/>
    <property type="match status" value="1"/>
</dbReference>
<comment type="catalytic activity">
    <reaction evidence="10">
        <text>uridine(1498) in 16S rRNA + S-adenosyl-L-methionine = N(3)-methyluridine(1498) in 16S rRNA + S-adenosyl-L-homocysteine + H(+)</text>
        <dbReference type="Rhea" id="RHEA:42920"/>
        <dbReference type="Rhea" id="RHEA-COMP:10283"/>
        <dbReference type="Rhea" id="RHEA-COMP:10284"/>
        <dbReference type="ChEBI" id="CHEBI:15378"/>
        <dbReference type="ChEBI" id="CHEBI:57856"/>
        <dbReference type="ChEBI" id="CHEBI:59789"/>
        <dbReference type="ChEBI" id="CHEBI:65315"/>
        <dbReference type="ChEBI" id="CHEBI:74502"/>
        <dbReference type="EC" id="2.1.1.193"/>
    </reaction>
</comment>
<dbReference type="SUPFAM" id="SSF75217">
    <property type="entry name" value="alpha/beta knot"/>
    <property type="match status" value="1"/>
</dbReference>
<evidence type="ECO:0000256" key="4">
    <source>
        <dbReference type="ARBA" id="ARBA00022490"/>
    </source>
</evidence>
<dbReference type="PIRSF" id="PIRSF015601">
    <property type="entry name" value="MTase_slr0722"/>
    <property type="match status" value="1"/>
</dbReference>
<keyword evidence="5" id="KW-0698">rRNA processing</keyword>
<evidence type="ECO:0000256" key="8">
    <source>
        <dbReference type="ARBA" id="ARBA00022691"/>
    </source>
</evidence>
<dbReference type="InterPro" id="IPR029026">
    <property type="entry name" value="tRNA_m1G_MTases_N"/>
</dbReference>
<dbReference type="PANTHER" id="PTHR30027:SF3">
    <property type="entry name" value="16S RRNA (URACIL(1498)-N(3))-METHYLTRANSFERASE"/>
    <property type="match status" value="1"/>
</dbReference>
<feature type="domain" description="Ribosomal RNA small subunit methyltransferase E PUA-like" evidence="12">
    <location>
        <begin position="20"/>
        <end position="65"/>
    </location>
</feature>
<dbReference type="SUPFAM" id="SSF88697">
    <property type="entry name" value="PUA domain-like"/>
    <property type="match status" value="1"/>
</dbReference>
<evidence type="ECO:0000256" key="6">
    <source>
        <dbReference type="ARBA" id="ARBA00022603"/>
    </source>
</evidence>
<evidence type="ECO:0000256" key="1">
    <source>
        <dbReference type="ARBA" id="ARBA00004496"/>
    </source>
</evidence>
<keyword evidence="8" id="KW-0949">S-adenosyl-L-methionine</keyword>
<dbReference type="InterPro" id="IPR046886">
    <property type="entry name" value="RsmE_MTase_dom"/>
</dbReference>
<evidence type="ECO:0000259" key="12">
    <source>
        <dbReference type="Pfam" id="PF20260"/>
    </source>
</evidence>
<comment type="similarity">
    <text evidence="2">Belongs to the RNA methyltransferase RsmE family.</text>
</comment>
<keyword evidence="4" id="KW-0963">Cytoplasm</keyword>
<protein>
    <recommendedName>
        <fullName evidence="3">16S rRNA (uracil(1498)-N(3))-methyltransferase</fullName>
        <ecNumber evidence="3">2.1.1.193</ecNumber>
    </recommendedName>
</protein>